<evidence type="ECO:0000256" key="1">
    <source>
        <dbReference type="SAM" id="Phobius"/>
    </source>
</evidence>
<keyword evidence="1" id="KW-0472">Membrane</keyword>
<reference evidence="2 3" key="1">
    <citation type="submission" date="2017-09" db="EMBL/GenBank/DDBJ databases">
        <title>Reassesment of A. cryaerophilus.</title>
        <authorList>
            <person name="Perez-Cataluna A."/>
            <person name="Collado L."/>
            <person name="Salgado O."/>
            <person name="Lefinanco V."/>
            <person name="Figueras M.J."/>
        </authorList>
    </citation>
    <scope>NUCLEOTIDE SEQUENCE [LARGE SCALE GENOMIC DNA]</scope>
    <source>
        <strain evidence="2 3">LMG 9065</strain>
    </source>
</reference>
<dbReference type="AlphaFoldDB" id="A0A2S9TL27"/>
<organism evidence="2 3">
    <name type="scientific">Aliarcobacter cryaerophilus</name>
    <dbReference type="NCBI Taxonomy" id="28198"/>
    <lineage>
        <taxon>Bacteria</taxon>
        <taxon>Pseudomonadati</taxon>
        <taxon>Campylobacterota</taxon>
        <taxon>Epsilonproteobacteria</taxon>
        <taxon>Campylobacterales</taxon>
        <taxon>Arcobacteraceae</taxon>
        <taxon>Aliarcobacter</taxon>
    </lineage>
</organism>
<keyword evidence="1" id="KW-1133">Transmembrane helix</keyword>
<evidence type="ECO:0000313" key="3">
    <source>
        <dbReference type="Proteomes" id="UP000239151"/>
    </source>
</evidence>
<feature type="transmembrane region" description="Helical" evidence="1">
    <location>
        <begin position="12"/>
        <end position="33"/>
    </location>
</feature>
<gene>
    <name evidence="2" type="ORF">CJ670_00315</name>
</gene>
<sequence length="243" mass="28271">MENKFLSISRKFILFLTGLAFIAVLIGAFVALAKFSNSPDETIKITKIDSNDYFTKKEEKQEIKQNIQTTNDDKTVVQKEQSELDKIIEEATEITVKNLNICETKILDSEMLVNYYNTTQIKDIFKNNFSKNIISLSDEDKAIEFFKLLKEDSNNIVKNYQYFKDNSLRCGSYIDWLYNEYLEQLKSEKDRINSEIFASNFEKAEALTLLSFVGIAFGVFVFLTIILVLFKIEINTRKEEDKK</sequence>
<protein>
    <submittedName>
        <fullName evidence="2">Uncharacterized protein</fullName>
    </submittedName>
</protein>
<evidence type="ECO:0000313" key="2">
    <source>
        <dbReference type="EMBL" id="PRM99513.1"/>
    </source>
</evidence>
<keyword evidence="1" id="KW-0812">Transmembrane</keyword>
<dbReference type="Proteomes" id="UP000239151">
    <property type="component" value="Unassembled WGS sequence"/>
</dbReference>
<feature type="transmembrane region" description="Helical" evidence="1">
    <location>
        <begin position="209"/>
        <end position="230"/>
    </location>
</feature>
<accession>A0A2S9TL27</accession>
<comment type="caution">
    <text evidence="2">The sequence shown here is derived from an EMBL/GenBank/DDBJ whole genome shotgun (WGS) entry which is preliminary data.</text>
</comment>
<name>A0A2S9TL27_9BACT</name>
<dbReference type="EMBL" id="NXGI01000001">
    <property type="protein sequence ID" value="PRM99513.1"/>
    <property type="molecule type" value="Genomic_DNA"/>
</dbReference>
<proteinExistence type="predicted"/>